<organism evidence="2 3">
    <name type="scientific">Oryza sativa subsp. japonica</name>
    <name type="common">Rice</name>
    <dbReference type="NCBI Taxonomy" id="39947"/>
    <lineage>
        <taxon>Eukaryota</taxon>
        <taxon>Viridiplantae</taxon>
        <taxon>Streptophyta</taxon>
        <taxon>Embryophyta</taxon>
        <taxon>Tracheophyta</taxon>
        <taxon>Spermatophyta</taxon>
        <taxon>Magnoliopsida</taxon>
        <taxon>Liliopsida</taxon>
        <taxon>Poales</taxon>
        <taxon>Poaceae</taxon>
        <taxon>BOP clade</taxon>
        <taxon>Oryzoideae</taxon>
        <taxon>Oryzeae</taxon>
        <taxon>Oryzinae</taxon>
        <taxon>Oryza</taxon>
        <taxon>Oryza sativa</taxon>
    </lineage>
</organism>
<name>Q6ZJ83_ORYSJ</name>
<gene>
    <name evidence="2" type="primary">OJ1734_E04.24</name>
</gene>
<dbReference type="Proteomes" id="UP000000763">
    <property type="component" value="Chromosome 8"/>
</dbReference>
<reference evidence="3" key="1">
    <citation type="journal article" date="2005" name="Nature">
        <title>The map-based sequence of the rice genome.</title>
        <authorList>
            <consortium name="International rice genome sequencing project (IRGSP)"/>
            <person name="Matsumoto T."/>
            <person name="Wu J."/>
            <person name="Kanamori H."/>
            <person name="Katayose Y."/>
            <person name="Fujisawa M."/>
            <person name="Namiki N."/>
            <person name="Mizuno H."/>
            <person name="Yamamoto K."/>
            <person name="Antonio B.A."/>
            <person name="Baba T."/>
            <person name="Sakata K."/>
            <person name="Nagamura Y."/>
            <person name="Aoki H."/>
            <person name="Arikawa K."/>
            <person name="Arita K."/>
            <person name="Bito T."/>
            <person name="Chiden Y."/>
            <person name="Fujitsuka N."/>
            <person name="Fukunaka R."/>
            <person name="Hamada M."/>
            <person name="Harada C."/>
            <person name="Hayashi A."/>
            <person name="Hijishita S."/>
            <person name="Honda M."/>
            <person name="Hosokawa S."/>
            <person name="Ichikawa Y."/>
            <person name="Idonuma A."/>
            <person name="Iijima M."/>
            <person name="Ikeda M."/>
            <person name="Ikeno M."/>
            <person name="Ito K."/>
            <person name="Ito S."/>
            <person name="Ito T."/>
            <person name="Ito Y."/>
            <person name="Ito Y."/>
            <person name="Iwabuchi A."/>
            <person name="Kamiya K."/>
            <person name="Karasawa W."/>
            <person name="Kurita K."/>
            <person name="Katagiri S."/>
            <person name="Kikuta A."/>
            <person name="Kobayashi H."/>
            <person name="Kobayashi N."/>
            <person name="Machita K."/>
            <person name="Maehara T."/>
            <person name="Masukawa M."/>
            <person name="Mizubayashi T."/>
            <person name="Mukai Y."/>
            <person name="Nagasaki H."/>
            <person name="Nagata Y."/>
            <person name="Naito S."/>
            <person name="Nakashima M."/>
            <person name="Nakama Y."/>
            <person name="Nakamichi Y."/>
            <person name="Nakamura M."/>
            <person name="Meguro A."/>
            <person name="Negishi M."/>
            <person name="Ohta I."/>
            <person name="Ohta T."/>
            <person name="Okamoto M."/>
            <person name="Ono N."/>
            <person name="Saji S."/>
            <person name="Sakaguchi M."/>
            <person name="Sakai K."/>
            <person name="Shibata M."/>
            <person name="Shimokawa T."/>
            <person name="Song J."/>
            <person name="Takazaki Y."/>
            <person name="Terasawa K."/>
            <person name="Tsugane M."/>
            <person name="Tsuji K."/>
            <person name="Ueda S."/>
            <person name="Waki K."/>
            <person name="Yamagata H."/>
            <person name="Yamamoto M."/>
            <person name="Yamamoto S."/>
            <person name="Yamane H."/>
            <person name="Yoshiki S."/>
            <person name="Yoshihara R."/>
            <person name="Yukawa K."/>
            <person name="Zhong H."/>
            <person name="Yano M."/>
            <person name="Yuan Q."/>
            <person name="Ouyang S."/>
            <person name="Liu J."/>
            <person name="Jones K.M."/>
            <person name="Gansberger K."/>
            <person name="Moffat K."/>
            <person name="Hill J."/>
            <person name="Bera J."/>
            <person name="Fadrosh D."/>
            <person name="Jin S."/>
            <person name="Johri S."/>
            <person name="Kim M."/>
            <person name="Overton L."/>
            <person name="Reardon M."/>
            <person name="Tsitrin T."/>
            <person name="Vuong H."/>
            <person name="Weaver B."/>
            <person name="Ciecko A."/>
            <person name="Tallon L."/>
            <person name="Jackson J."/>
            <person name="Pai G."/>
            <person name="Aken S.V."/>
            <person name="Utterback T."/>
            <person name="Reidmuller S."/>
            <person name="Feldblyum T."/>
            <person name="Hsiao J."/>
            <person name="Zismann V."/>
            <person name="Iobst S."/>
            <person name="de Vazeille A.R."/>
            <person name="Buell C.R."/>
            <person name="Ying K."/>
            <person name="Li Y."/>
            <person name="Lu T."/>
            <person name="Huang Y."/>
            <person name="Zhao Q."/>
            <person name="Feng Q."/>
            <person name="Zhang L."/>
            <person name="Zhu J."/>
            <person name="Weng Q."/>
            <person name="Mu J."/>
            <person name="Lu Y."/>
            <person name="Fan D."/>
            <person name="Liu Y."/>
            <person name="Guan J."/>
            <person name="Zhang Y."/>
            <person name="Yu S."/>
            <person name="Liu X."/>
            <person name="Zhang Y."/>
            <person name="Hong G."/>
            <person name="Han B."/>
            <person name="Choisne N."/>
            <person name="Demange N."/>
            <person name="Orjeda G."/>
            <person name="Samain S."/>
            <person name="Cattolico L."/>
            <person name="Pelletier E."/>
            <person name="Couloux A."/>
            <person name="Segurens B."/>
            <person name="Wincker P."/>
            <person name="D'Hont A."/>
            <person name="Scarpelli C."/>
            <person name="Weissenbach J."/>
            <person name="Salanoubat M."/>
            <person name="Quetier F."/>
            <person name="Yu Y."/>
            <person name="Kim H.R."/>
            <person name="Rambo T."/>
            <person name="Currie J."/>
            <person name="Collura K."/>
            <person name="Luo M."/>
            <person name="Yang T."/>
            <person name="Ammiraju J.S.S."/>
            <person name="Engler F."/>
            <person name="Soderlund C."/>
            <person name="Wing R.A."/>
            <person name="Palmer L.E."/>
            <person name="de la Bastide M."/>
            <person name="Spiegel L."/>
            <person name="Nascimento L."/>
            <person name="Zutavern T."/>
            <person name="O'Shaughnessy A."/>
            <person name="Dike S."/>
            <person name="Dedhia N."/>
            <person name="Preston R."/>
            <person name="Balija V."/>
            <person name="McCombie W.R."/>
            <person name="Chow T."/>
            <person name="Chen H."/>
            <person name="Chung M."/>
            <person name="Chen C."/>
            <person name="Shaw J."/>
            <person name="Wu H."/>
            <person name="Hsiao K."/>
            <person name="Chao Y."/>
            <person name="Chu M."/>
            <person name="Cheng C."/>
            <person name="Hour A."/>
            <person name="Lee P."/>
            <person name="Lin S."/>
            <person name="Lin Y."/>
            <person name="Liou J."/>
            <person name="Liu S."/>
            <person name="Hsing Y."/>
            <person name="Raghuvanshi S."/>
            <person name="Mohanty A."/>
            <person name="Bharti A.K."/>
            <person name="Gaur A."/>
            <person name="Gupta V."/>
            <person name="Kumar D."/>
            <person name="Ravi V."/>
            <person name="Vij S."/>
            <person name="Kapur A."/>
            <person name="Khurana P."/>
            <person name="Khurana P."/>
            <person name="Khurana J.P."/>
            <person name="Tyagi A.K."/>
            <person name="Gaikwad K."/>
            <person name="Singh A."/>
            <person name="Dalal V."/>
            <person name="Srivastava S."/>
            <person name="Dixit A."/>
            <person name="Pal A.K."/>
            <person name="Ghazi I.A."/>
            <person name="Yadav M."/>
            <person name="Pandit A."/>
            <person name="Bhargava A."/>
            <person name="Sureshbabu K."/>
            <person name="Batra K."/>
            <person name="Sharma T.R."/>
            <person name="Mohapatra T."/>
            <person name="Singh N.K."/>
            <person name="Messing J."/>
            <person name="Nelson A.B."/>
            <person name="Fuks G."/>
            <person name="Kavchok S."/>
            <person name="Keizer G."/>
            <person name="Linton E."/>
            <person name="Llaca V."/>
            <person name="Song R."/>
            <person name="Tanyolac B."/>
            <person name="Young S."/>
            <person name="Ho-Il K."/>
            <person name="Hahn J.H."/>
            <person name="Sangsakoo G."/>
            <person name="Vanavichit A."/>
            <person name="de Mattos Luiz.A.T."/>
            <person name="Zimmer P.D."/>
            <person name="Malone G."/>
            <person name="Dellagostin O."/>
            <person name="de Oliveira A.C."/>
            <person name="Bevan M."/>
            <person name="Bancroft I."/>
            <person name="Minx P."/>
            <person name="Cordum H."/>
            <person name="Wilson R."/>
            <person name="Cheng Z."/>
            <person name="Jin W."/>
            <person name="Jiang J."/>
            <person name="Leong S.A."/>
            <person name="Iwama H."/>
            <person name="Gojobori T."/>
            <person name="Itoh T."/>
            <person name="Niimura Y."/>
            <person name="Fujii Y."/>
            <person name="Habara T."/>
            <person name="Sakai H."/>
            <person name="Sato Y."/>
            <person name="Wilson G."/>
            <person name="Kumar K."/>
            <person name="McCouch S."/>
            <person name="Juretic N."/>
            <person name="Hoen D."/>
            <person name="Wright S."/>
            <person name="Bruskiewich R."/>
            <person name="Bureau T."/>
            <person name="Miyao A."/>
            <person name="Hirochika H."/>
            <person name="Nishikawa T."/>
            <person name="Kadowaki K."/>
            <person name="Sugiura M."/>
            <person name="Burr B."/>
            <person name="Sasaki T."/>
        </authorList>
    </citation>
    <scope>NUCLEOTIDE SEQUENCE [LARGE SCALE GENOMIC DNA]</scope>
    <source>
        <strain evidence="3">cv. Nipponbare</strain>
    </source>
</reference>
<evidence type="ECO:0000313" key="2">
    <source>
        <dbReference type="EMBL" id="BAD12858.1"/>
    </source>
</evidence>
<dbReference type="AlphaFoldDB" id="Q6ZJ83"/>
<accession>Q6ZJ83</accession>
<protein>
    <submittedName>
        <fullName evidence="2">Uncharacterized protein</fullName>
    </submittedName>
</protein>
<evidence type="ECO:0000313" key="3">
    <source>
        <dbReference type="Proteomes" id="UP000000763"/>
    </source>
</evidence>
<dbReference type="EMBL" id="AP003919">
    <property type="protein sequence ID" value="BAD12858.1"/>
    <property type="molecule type" value="Genomic_DNA"/>
</dbReference>
<proteinExistence type="predicted"/>
<feature type="region of interest" description="Disordered" evidence="1">
    <location>
        <begin position="1"/>
        <end position="45"/>
    </location>
</feature>
<evidence type="ECO:0000256" key="1">
    <source>
        <dbReference type="SAM" id="MobiDB-lite"/>
    </source>
</evidence>
<reference evidence="3" key="2">
    <citation type="journal article" date="2008" name="Nucleic Acids Res.">
        <title>The rice annotation project database (RAP-DB): 2008 update.</title>
        <authorList>
            <consortium name="The rice annotation project (RAP)"/>
        </authorList>
    </citation>
    <scope>GENOME REANNOTATION</scope>
    <source>
        <strain evidence="3">cv. Nipponbare</strain>
    </source>
</reference>
<sequence length="137" mass="13064">MRREATVLVGDGGTGGWDARRSYAGHDSSNAMPTAPAGSKAGDEDPPVVAAAAVAAGGSGGGGSLLTSRLLPAPDPAAMAVSAASADPAAMDPSAVAASVAAADGSADSGDGRGCFPYPILSAIGIRGVSLNSHCED</sequence>